<dbReference type="AlphaFoldDB" id="A0A0J8RWS3"/>
<evidence type="ECO:0000313" key="2">
    <source>
        <dbReference type="EMBL" id="KMU89232.1"/>
    </source>
</evidence>
<dbReference type="Proteomes" id="UP000054563">
    <property type="component" value="Unassembled WGS sequence"/>
</dbReference>
<sequence>MGKVDYRITAKWAQLGVGKPGEHEAPDQSRKGRMTSGLCGERNIHSSLCNRDRTSHARPIRNSPAQREFCDTSAIKDDPAVVMRCSSATFLKRRLRKKKSRRWFTAKTKALLFITTRVAGSIADSHRDACHCRCPGDPNCSPFRLLRSLHSILINERPRISQAINS</sequence>
<reference evidence="3" key="1">
    <citation type="journal article" date="2010" name="Genome Res.">
        <title>Population genomic sequencing of Coccidioides fungi reveals recent hybridization and transposon control.</title>
        <authorList>
            <person name="Neafsey D.E."/>
            <person name="Barker B.M."/>
            <person name="Sharpton T.J."/>
            <person name="Stajich J.E."/>
            <person name="Park D.J."/>
            <person name="Whiston E."/>
            <person name="Hung C.-Y."/>
            <person name="McMahan C."/>
            <person name="White J."/>
            <person name="Sykes S."/>
            <person name="Heiman D."/>
            <person name="Young S."/>
            <person name="Zeng Q."/>
            <person name="Abouelleil A."/>
            <person name="Aftuck L."/>
            <person name="Bessette D."/>
            <person name="Brown A."/>
            <person name="FitzGerald M."/>
            <person name="Lui A."/>
            <person name="Macdonald J.P."/>
            <person name="Priest M."/>
            <person name="Orbach M.J."/>
            <person name="Galgiani J.N."/>
            <person name="Kirkland T.N."/>
            <person name="Cole G.T."/>
            <person name="Birren B.W."/>
            <person name="Henn M.R."/>
            <person name="Taylor J.W."/>
            <person name="Rounsley S.D."/>
        </authorList>
    </citation>
    <scope>NUCLEOTIDE SEQUENCE [LARGE SCALE GENOMIC DNA]</scope>
    <source>
        <strain evidence="3">H538.4</strain>
    </source>
</reference>
<feature type="compositionally biased region" description="Basic and acidic residues" evidence="1">
    <location>
        <begin position="20"/>
        <end position="30"/>
    </location>
</feature>
<protein>
    <submittedName>
        <fullName evidence="2">Uncharacterized protein</fullName>
    </submittedName>
</protein>
<name>A0A0J8RWS3_COCIT</name>
<gene>
    <name evidence="2" type="ORF">CIHG_06902</name>
</gene>
<dbReference type="VEuPathDB" id="FungiDB:CIHG_06902"/>
<evidence type="ECO:0000313" key="3">
    <source>
        <dbReference type="Proteomes" id="UP000054563"/>
    </source>
</evidence>
<evidence type="ECO:0000256" key="1">
    <source>
        <dbReference type="SAM" id="MobiDB-lite"/>
    </source>
</evidence>
<feature type="region of interest" description="Disordered" evidence="1">
    <location>
        <begin position="17"/>
        <end position="39"/>
    </location>
</feature>
<accession>A0A0J8RWS3</accession>
<proteinExistence type="predicted"/>
<organism evidence="2 3">
    <name type="scientific">Coccidioides immitis H538.4</name>
    <dbReference type="NCBI Taxonomy" id="396776"/>
    <lineage>
        <taxon>Eukaryota</taxon>
        <taxon>Fungi</taxon>
        <taxon>Dikarya</taxon>
        <taxon>Ascomycota</taxon>
        <taxon>Pezizomycotina</taxon>
        <taxon>Eurotiomycetes</taxon>
        <taxon>Eurotiomycetidae</taxon>
        <taxon>Onygenales</taxon>
        <taxon>Onygenaceae</taxon>
        <taxon>Coccidioides</taxon>
    </lineage>
</organism>
<dbReference type="EMBL" id="DS017011">
    <property type="protein sequence ID" value="KMU89232.1"/>
    <property type="molecule type" value="Genomic_DNA"/>
</dbReference>